<dbReference type="InterPro" id="IPR004381">
    <property type="entry name" value="Glycerate_kinase"/>
</dbReference>
<sequence length="385" mass="39507">MKAVFAFDSFKGSASSAALADAASRAFLEILPDAETKCFPVADGGEGCIESLLASHSGATMKTSASHDPLMRCIEAGHAVCPDGTAMIEAAAASGLTLLSPTERDPMKTTSFGTGEQIAAAISHGCRHILLMLGGTATNDAGTGILSALGYVFRDAEGNVLEPVGENLARINSIDRSGALPGLDKCRFTLGCDVDTVFYGRQGAAYVFAAQKGASQEDIAALDEGLRHYAGIILKTTGKDISRLPGSGAAGGICGGLSAFLNATTRPGIEIMMDITGLRDAIADADMVFTGEGRVDGQTLMGKAASGICKAAKASGARAIVLCGKYGLTAEERRILGESGATAVFPVQSGPVTLEEAMNKENVLANVARTVKEIASFAFAPNTRT</sequence>
<comment type="caution">
    <text evidence="5">The sequence shown here is derived from an EMBL/GenBank/DDBJ whole genome shotgun (WGS) entry which is preliminary data.</text>
</comment>
<dbReference type="InterPro" id="IPR018193">
    <property type="entry name" value="Glyc_kinase_flavodox-like_fold"/>
</dbReference>
<dbReference type="PIRSF" id="PIRSF006078">
    <property type="entry name" value="GlxK"/>
    <property type="match status" value="1"/>
</dbReference>
<dbReference type="Gene3D" id="3.90.1510.10">
    <property type="entry name" value="Glycerate kinase, domain 2"/>
    <property type="match status" value="1"/>
</dbReference>
<dbReference type="PANTHER" id="PTHR21599">
    <property type="entry name" value="GLYCERATE KINASE"/>
    <property type="match status" value="1"/>
</dbReference>
<dbReference type="SUPFAM" id="SSF110738">
    <property type="entry name" value="Glycerate kinase I"/>
    <property type="match status" value="1"/>
</dbReference>
<evidence type="ECO:0000313" key="6">
    <source>
        <dbReference type="Proteomes" id="UP000823597"/>
    </source>
</evidence>
<evidence type="ECO:0000256" key="3">
    <source>
        <dbReference type="ARBA" id="ARBA00022777"/>
    </source>
</evidence>
<dbReference type="InterPro" id="IPR036129">
    <property type="entry name" value="Glycerate_kinase_sf"/>
</dbReference>
<accession>A0A9D9N8Z1</accession>
<dbReference type="Gene3D" id="3.40.50.10350">
    <property type="entry name" value="Glycerate kinase, domain 1"/>
    <property type="match status" value="1"/>
</dbReference>
<reference evidence="5" key="1">
    <citation type="submission" date="2020-10" db="EMBL/GenBank/DDBJ databases">
        <authorList>
            <person name="Gilroy R."/>
        </authorList>
    </citation>
    <scope>NUCLEOTIDE SEQUENCE</scope>
    <source>
        <strain evidence="5">10037</strain>
    </source>
</reference>
<reference evidence="5" key="2">
    <citation type="journal article" date="2021" name="PeerJ">
        <title>Extensive microbial diversity within the chicken gut microbiome revealed by metagenomics and culture.</title>
        <authorList>
            <person name="Gilroy R."/>
            <person name="Ravi A."/>
            <person name="Getino M."/>
            <person name="Pursley I."/>
            <person name="Horton D.L."/>
            <person name="Alikhan N.F."/>
            <person name="Baker D."/>
            <person name="Gharbi K."/>
            <person name="Hall N."/>
            <person name="Watson M."/>
            <person name="Adriaenssens E.M."/>
            <person name="Foster-Nyarko E."/>
            <person name="Jarju S."/>
            <person name="Secka A."/>
            <person name="Antonio M."/>
            <person name="Oren A."/>
            <person name="Chaudhuri R.R."/>
            <person name="La Ragione R."/>
            <person name="Hildebrand F."/>
            <person name="Pallen M.J."/>
        </authorList>
    </citation>
    <scope>NUCLEOTIDE SEQUENCE</scope>
    <source>
        <strain evidence="5">10037</strain>
    </source>
</reference>
<dbReference type="Proteomes" id="UP000823597">
    <property type="component" value="Unassembled WGS sequence"/>
</dbReference>
<evidence type="ECO:0000256" key="2">
    <source>
        <dbReference type="ARBA" id="ARBA00022679"/>
    </source>
</evidence>
<dbReference type="GO" id="GO:0031388">
    <property type="term" value="P:organic acid phosphorylation"/>
    <property type="evidence" value="ECO:0007669"/>
    <property type="project" value="UniProtKB-UniRule"/>
</dbReference>
<keyword evidence="2 4" id="KW-0808">Transferase</keyword>
<dbReference type="NCBIfam" id="TIGR00045">
    <property type="entry name" value="glycerate kinase"/>
    <property type="match status" value="1"/>
</dbReference>
<evidence type="ECO:0000256" key="1">
    <source>
        <dbReference type="ARBA" id="ARBA00006284"/>
    </source>
</evidence>
<comment type="similarity">
    <text evidence="1 4">Belongs to the glycerate kinase type-1 family.</text>
</comment>
<gene>
    <name evidence="5" type="ORF">IAB93_02820</name>
</gene>
<dbReference type="AlphaFoldDB" id="A0A9D9N8Z1"/>
<protein>
    <submittedName>
        <fullName evidence="5">Glycerate kinase</fullName>
    </submittedName>
</protein>
<dbReference type="GO" id="GO:0008887">
    <property type="term" value="F:glycerate kinase activity"/>
    <property type="evidence" value="ECO:0007669"/>
    <property type="project" value="UniProtKB-UniRule"/>
</dbReference>
<dbReference type="EMBL" id="JADIME010000032">
    <property type="protein sequence ID" value="MBO8464913.1"/>
    <property type="molecule type" value="Genomic_DNA"/>
</dbReference>
<dbReference type="InterPro" id="IPR018197">
    <property type="entry name" value="Glycerate_kinase_RE-like"/>
</dbReference>
<evidence type="ECO:0000313" key="5">
    <source>
        <dbReference type="EMBL" id="MBO8464913.1"/>
    </source>
</evidence>
<evidence type="ECO:0000256" key="4">
    <source>
        <dbReference type="PIRNR" id="PIRNR006078"/>
    </source>
</evidence>
<name>A0A9D9N8Z1_9BACT</name>
<dbReference type="PANTHER" id="PTHR21599:SF0">
    <property type="entry name" value="GLYCERATE KINASE"/>
    <property type="match status" value="1"/>
</dbReference>
<organism evidence="5 6">
    <name type="scientific">Candidatus Merdivivens pullistercoris</name>
    <dbReference type="NCBI Taxonomy" id="2840873"/>
    <lineage>
        <taxon>Bacteria</taxon>
        <taxon>Pseudomonadati</taxon>
        <taxon>Bacteroidota</taxon>
        <taxon>Bacteroidia</taxon>
        <taxon>Bacteroidales</taxon>
        <taxon>Muribaculaceae</taxon>
        <taxon>Muribaculaceae incertae sedis</taxon>
        <taxon>Candidatus Merdivivens</taxon>
    </lineage>
</organism>
<dbReference type="Pfam" id="PF02595">
    <property type="entry name" value="Gly_kinase"/>
    <property type="match status" value="1"/>
</dbReference>
<proteinExistence type="inferred from homology"/>
<keyword evidence="3 4" id="KW-0418">Kinase</keyword>